<dbReference type="Proteomes" id="UP000295689">
    <property type="component" value="Unassembled WGS sequence"/>
</dbReference>
<gene>
    <name evidence="2" type="ORF">EV146_102183</name>
</gene>
<dbReference type="PANTHER" id="PTHR34821:SF2">
    <property type="entry name" value="INNER MEMBRANE PROTEIN YDCZ"/>
    <property type="match status" value="1"/>
</dbReference>
<dbReference type="Pfam" id="PF04657">
    <property type="entry name" value="DMT_YdcZ"/>
    <property type="match status" value="1"/>
</dbReference>
<protein>
    <submittedName>
        <fullName evidence="2">Transporter family-2 protein</fullName>
    </submittedName>
</protein>
<dbReference type="GO" id="GO:0005886">
    <property type="term" value="C:plasma membrane"/>
    <property type="evidence" value="ECO:0007669"/>
    <property type="project" value="TreeGrafter"/>
</dbReference>
<feature type="transmembrane region" description="Helical" evidence="1">
    <location>
        <begin position="36"/>
        <end position="55"/>
    </location>
</feature>
<accession>A0A4R2BJS4</accession>
<keyword evidence="1" id="KW-0812">Transmembrane</keyword>
<proteinExistence type="predicted"/>
<dbReference type="EMBL" id="SLVV01000002">
    <property type="protein sequence ID" value="TCN27236.1"/>
    <property type="molecule type" value="Genomic_DNA"/>
</dbReference>
<evidence type="ECO:0000313" key="2">
    <source>
        <dbReference type="EMBL" id="TCN27236.1"/>
    </source>
</evidence>
<dbReference type="AlphaFoldDB" id="A0A4R2BJS4"/>
<evidence type="ECO:0000313" key="3">
    <source>
        <dbReference type="Proteomes" id="UP000295689"/>
    </source>
</evidence>
<keyword evidence="3" id="KW-1185">Reference proteome</keyword>
<dbReference type="PANTHER" id="PTHR34821">
    <property type="entry name" value="INNER MEMBRANE PROTEIN YDCZ"/>
    <property type="match status" value="1"/>
</dbReference>
<keyword evidence="1" id="KW-0472">Membrane</keyword>
<dbReference type="InterPro" id="IPR006750">
    <property type="entry name" value="YdcZ"/>
</dbReference>
<evidence type="ECO:0000256" key="1">
    <source>
        <dbReference type="SAM" id="Phobius"/>
    </source>
</evidence>
<organism evidence="2 3">
    <name type="scientific">Mesobacillus foraminis</name>
    <dbReference type="NCBI Taxonomy" id="279826"/>
    <lineage>
        <taxon>Bacteria</taxon>
        <taxon>Bacillati</taxon>
        <taxon>Bacillota</taxon>
        <taxon>Bacilli</taxon>
        <taxon>Bacillales</taxon>
        <taxon>Bacillaceae</taxon>
        <taxon>Mesobacillus</taxon>
    </lineage>
</organism>
<name>A0A4R2BJS4_9BACI</name>
<dbReference type="RefSeq" id="WP_132001832.1">
    <property type="nucleotide sequence ID" value="NZ_JABUHM010000001.1"/>
</dbReference>
<sequence>MKLIYSLMAIAGGLALGIQAVVNGGLGKRVGTIEASFISFLIGTAALFFLVVFFGKGNMLAVSEVPKWQLIGGLLGVVYVYIMVLASPTIGVASTLIAVMAGQLLMGAIIDHFGLFGGERHPLDGRKLAALALMFASIYLFNSK</sequence>
<reference evidence="2 3" key="1">
    <citation type="journal article" date="2015" name="Stand. Genomic Sci.">
        <title>Genomic Encyclopedia of Bacterial and Archaeal Type Strains, Phase III: the genomes of soil and plant-associated and newly described type strains.</title>
        <authorList>
            <person name="Whitman W.B."/>
            <person name="Woyke T."/>
            <person name="Klenk H.P."/>
            <person name="Zhou Y."/>
            <person name="Lilburn T.G."/>
            <person name="Beck B.J."/>
            <person name="De Vos P."/>
            <person name="Vandamme P."/>
            <person name="Eisen J.A."/>
            <person name="Garrity G."/>
            <person name="Hugenholtz P."/>
            <person name="Kyrpides N.C."/>
        </authorList>
    </citation>
    <scope>NUCLEOTIDE SEQUENCE [LARGE SCALE GENOMIC DNA]</scope>
    <source>
        <strain evidence="2 3">CV53</strain>
    </source>
</reference>
<feature type="transmembrane region" description="Helical" evidence="1">
    <location>
        <begin position="67"/>
        <end position="86"/>
    </location>
</feature>
<keyword evidence="1" id="KW-1133">Transmembrane helix</keyword>
<comment type="caution">
    <text evidence="2">The sequence shown here is derived from an EMBL/GenBank/DDBJ whole genome shotgun (WGS) entry which is preliminary data.</text>
</comment>